<keyword evidence="1" id="KW-0802">TPR repeat</keyword>
<dbReference type="Gene3D" id="1.25.40.10">
    <property type="entry name" value="Tetratricopeptide repeat domain"/>
    <property type="match status" value="1"/>
</dbReference>
<protein>
    <submittedName>
        <fullName evidence="2">Tetratricopeptide repeat protein</fullName>
    </submittedName>
</protein>
<evidence type="ECO:0000313" key="3">
    <source>
        <dbReference type="Proteomes" id="UP001602119"/>
    </source>
</evidence>
<dbReference type="InterPro" id="IPR019734">
    <property type="entry name" value="TPR_rpt"/>
</dbReference>
<accession>A0ABW6VBT3</accession>
<dbReference type="Pfam" id="PF13429">
    <property type="entry name" value="TPR_15"/>
    <property type="match status" value="1"/>
</dbReference>
<dbReference type="SMART" id="SM00028">
    <property type="entry name" value="TPR"/>
    <property type="match status" value="1"/>
</dbReference>
<gene>
    <name evidence="2" type="ORF">ACFY05_27415</name>
</gene>
<dbReference type="EMBL" id="JBIAXI010000018">
    <property type="protein sequence ID" value="MFF4776595.1"/>
    <property type="molecule type" value="Genomic_DNA"/>
</dbReference>
<evidence type="ECO:0000313" key="2">
    <source>
        <dbReference type="EMBL" id="MFF4776595.1"/>
    </source>
</evidence>
<comment type="caution">
    <text evidence="2">The sequence shown here is derived from an EMBL/GenBank/DDBJ whole genome shotgun (WGS) entry which is preliminary data.</text>
</comment>
<evidence type="ECO:0000256" key="1">
    <source>
        <dbReference type="PROSITE-ProRule" id="PRU00339"/>
    </source>
</evidence>
<dbReference type="PROSITE" id="PS50005">
    <property type="entry name" value="TPR"/>
    <property type="match status" value="1"/>
</dbReference>
<sequence>MASVKALLQLGTLHERAGRSERALEVFDQACALDPDMESAARAAIRLLVELGRTDEARLRVRHLKARLAALGVSASAETRAVLDQPNADHRQGR</sequence>
<organism evidence="2 3">
    <name type="scientific">Microtetraspora fusca</name>
    <dbReference type="NCBI Taxonomy" id="1997"/>
    <lineage>
        <taxon>Bacteria</taxon>
        <taxon>Bacillati</taxon>
        <taxon>Actinomycetota</taxon>
        <taxon>Actinomycetes</taxon>
        <taxon>Streptosporangiales</taxon>
        <taxon>Streptosporangiaceae</taxon>
        <taxon>Microtetraspora</taxon>
    </lineage>
</organism>
<feature type="repeat" description="TPR" evidence="1">
    <location>
        <begin position="4"/>
        <end position="37"/>
    </location>
</feature>
<name>A0ABW6VBT3_MICFU</name>
<reference evidence="2 3" key="1">
    <citation type="submission" date="2024-10" db="EMBL/GenBank/DDBJ databases">
        <title>The Natural Products Discovery Center: Release of the First 8490 Sequenced Strains for Exploring Actinobacteria Biosynthetic Diversity.</title>
        <authorList>
            <person name="Kalkreuter E."/>
            <person name="Kautsar S.A."/>
            <person name="Yang D."/>
            <person name="Bader C.D."/>
            <person name="Teijaro C.N."/>
            <person name="Fluegel L."/>
            <person name="Davis C.M."/>
            <person name="Simpson J.R."/>
            <person name="Lauterbach L."/>
            <person name="Steele A.D."/>
            <person name="Gui C."/>
            <person name="Meng S."/>
            <person name="Li G."/>
            <person name="Viehrig K."/>
            <person name="Ye F."/>
            <person name="Su P."/>
            <person name="Kiefer A.F."/>
            <person name="Nichols A."/>
            <person name="Cepeda A.J."/>
            <person name="Yan W."/>
            <person name="Fan B."/>
            <person name="Jiang Y."/>
            <person name="Adhikari A."/>
            <person name="Zheng C.-J."/>
            <person name="Schuster L."/>
            <person name="Cowan T.M."/>
            <person name="Smanski M.J."/>
            <person name="Chevrette M.G."/>
            <person name="De Carvalho L.P.S."/>
            <person name="Shen B."/>
        </authorList>
    </citation>
    <scope>NUCLEOTIDE SEQUENCE [LARGE SCALE GENOMIC DNA]</scope>
    <source>
        <strain evidence="2 3">NPDC001281</strain>
    </source>
</reference>
<dbReference type="Proteomes" id="UP001602119">
    <property type="component" value="Unassembled WGS sequence"/>
</dbReference>
<dbReference type="PROSITE" id="PS50293">
    <property type="entry name" value="TPR_REGION"/>
    <property type="match status" value="1"/>
</dbReference>
<keyword evidence="3" id="KW-1185">Reference proteome</keyword>
<dbReference type="RefSeq" id="WP_084464917.1">
    <property type="nucleotide sequence ID" value="NZ_BBYK01000095.1"/>
</dbReference>
<dbReference type="InterPro" id="IPR011990">
    <property type="entry name" value="TPR-like_helical_dom_sf"/>
</dbReference>
<proteinExistence type="predicted"/>
<dbReference type="SUPFAM" id="SSF48452">
    <property type="entry name" value="TPR-like"/>
    <property type="match status" value="1"/>
</dbReference>